<feature type="compositionally biased region" description="Low complexity" evidence="1">
    <location>
        <begin position="100"/>
        <end position="114"/>
    </location>
</feature>
<name>A0AAN6YCU1_9PEZI</name>
<reference evidence="3" key="1">
    <citation type="journal article" date="2023" name="Mol. Phylogenet. Evol.">
        <title>Genome-scale phylogeny and comparative genomics of the fungal order Sordariales.</title>
        <authorList>
            <person name="Hensen N."/>
            <person name="Bonometti L."/>
            <person name="Westerberg I."/>
            <person name="Brannstrom I.O."/>
            <person name="Guillou S."/>
            <person name="Cros-Aarteil S."/>
            <person name="Calhoun S."/>
            <person name="Haridas S."/>
            <person name="Kuo A."/>
            <person name="Mondo S."/>
            <person name="Pangilinan J."/>
            <person name="Riley R."/>
            <person name="LaButti K."/>
            <person name="Andreopoulos B."/>
            <person name="Lipzen A."/>
            <person name="Chen C."/>
            <person name="Yan M."/>
            <person name="Daum C."/>
            <person name="Ng V."/>
            <person name="Clum A."/>
            <person name="Steindorff A."/>
            <person name="Ohm R.A."/>
            <person name="Martin F."/>
            <person name="Silar P."/>
            <person name="Natvig D.O."/>
            <person name="Lalanne C."/>
            <person name="Gautier V."/>
            <person name="Ament-Velasquez S.L."/>
            <person name="Kruys A."/>
            <person name="Hutchinson M.I."/>
            <person name="Powell A.J."/>
            <person name="Barry K."/>
            <person name="Miller A.N."/>
            <person name="Grigoriev I.V."/>
            <person name="Debuchy R."/>
            <person name="Gladieux P."/>
            <person name="Hiltunen Thoren M."/>
            <person name="Johannesson H."/>
        </authorList>
    </citation>
    <scope>NUCLEOTIDE SEQUENCE</scope>
    <source>
        <strain evidence="3">PSN293</strain>
    </source>
</reference>
<dbReference type="AlphaFoldDB" id="A0AAN6YCU1"/>
<feature type="compositionally biased region" description="Basic and acidic residues" evidence="1">
    <location>
        <begin position="132"/>
        <end position="149"/>
    </location>
</feature>
<dbReference type="PANTHER" id="PTHR20923">
    <property type="entry name" value="BAT4 PROTEIN-RELATED"/>
    <property type="match status" value="1"/>
</dbReference>
<evidence type="ECO:0000256" key="1">
    <source>
        <dbReference type="SAM" id="MobiDB-lite"/>
    </source>
</evidence>
<dbReference type="InterPro" id="IPR039146">
    <property type="entry name" value="GPANK1"/>
</dbReference>
<dbReference type="InterPro" id="IPR000467">
    <property type="entry name" value="G_patch_dom"/>
</dbReference>
<feature type="region of interest" description="Disordered" evidence="1">
    <location>
        <begin position="83"/>
        <end position="116"/>
    </location>
</feature>
<dbReference type="PROSITE" id="PS50174">
    <property type="entry name" value="G_PATCH"/>
    <property type="match status" value="1"/>
</dbReference>
<dbReference type="SMART" id="SM00443">
    <property type="entry name" value="G_patch"/>
    <property type="match status" value="1"/>
</dbReference>
<reference evidence="3" key="2">
    <citation type="submission" date="2023-05" db="EMBL/GenBank/DDBJ databases">
        <authorList>
            <consortium name="Lawrence Berkeley National Laboratory"/>
            <person name="Steindorff A."/>
            <person name="Hensen N."/>
            <person name="Bonometti L."/>
            <person name="Westerberg I."/>
            <person name="Brannstrom I.O."/>
            <person name="Guillou S."/>
            <person name="Cros-Aarteil S."/>
            <person name="Calhoun S."/>
            <person name="Haridas S."/>
            <person name="Kuo A."/>
            <person name="Mondo S."/>
            <person name="Pangilinan J."/>
            <person name="Riley R."/>
            <person name="Labutti K."/>
            <person name="Andreopoulos B."/>
            <person name="Lipzen A."/>
            <person name="Chen C."/>
            <person name="Yanf M."/>
            <person name="Daum C."/>
            <person name="Ng V."/>
            <person name="Clum A."/>
            <person name="Ohm R."/>
            <person name="Martin F."/>
            <person name="Silar P."/>
            <person name="Natvig D."/>
            <person name="Lalanne C."/>
            <person name="Gautier V."/>
            <person name="Ament-Velasquez S.L."/>
            <person name="Kruys A."/>
            <person name="Hutchinson M.I."/>
            <person name="Powell A.J."/>
            <person name="Barry K."/>
            <person name="Miller A.N."/>
            <person name="Grigoriev I.V."/>
            <person name="Debuchy R."/>
            <person name="Gladieux P."/>
            <person name="Thoren M.H."/>
            <person name="Johannesson H."/>
        </authorList>
    </citation>
    <scope>NUCLEOTIDE SEQUENCE</scope>
    <source>
        <strain evidence="3">PSN293</strain>
    </source>
</reference>
<dbReference type="GO" id="GO:0003676">
    <property type="term" value="F:nucleic acid binding"/>
    <property type="evidence" value="ECO:0007669"/>
    <property type="project" value="InterPro"/>
</dbReference>
<evidence type="ECO:0000313" key="3">
    <source>
        <dbReference type="EMBL" id="KAK4215701.1"/>
    </source>
</evidence>
<feature type="domain" description="G-patch" evidence="2">
    <location>
        <begin position="156"/>
        <end position="204"/>
    </location>
</feature>
<comment type="caution">
    <text evidence="3">The sequence shown here is derived from an EMBL/GenBank/DDBJ whole genome shotgun (WGS) entry which is preliminary data.</text>
</comment>
<feature type="region of interest" description="Disordered" evidence="1">
    <location>
        <begin position="1"/>
        <end position="32"/>
    </location>
</feature>
<gene>
    <name evidence="3" type="ORF">QBC37DRAFT_418774</name>
</gene>
<dbReference type="Pfam" id="PF01585">
    <property type="entry name" value="G-patch"/>
    <property type="match status" value="1"/>
</dbReference>
<feature type="compositionally biased region" description="Polar residues" evidence="1">
    <location>
        <begin position="83"/>
        <end position="99"/>
    </location>
</feature>
<sequence length="284" mass="31864">MATDNQPQPQKARIPERDDINDDDYDNDIPLQHRRPFGTRLFQTQFIAFVPAAEATYTSEQHSQAKEEEKNSSVPEMYLNLVQSSNSGSTGNKPPTVNNPTTQETGQEAEAEPQIQTTRCQVCQRSIPVSEQKAHETSIPHQSRLEHSHPPSALNRNRMGLAYLSGHGWDPDARKGLGASHQGIQYPLKTKAKDDKLGIGIKLPNKNLPPMGAKNNERSQGKLLGAGQVRKLVKEEKRKLEKIRRQLFGNDKQERYLEKGSANGDTSNKLDRYLRNQTPPPETT</sequence>
<dbReference type="Proteomes" id="UP001301769">
    <property type="component" value="Unassembled WGS sequence"/>
</dbReference>
<proteinExistence type="predicted"/>
<feature type="region of interest" description="Disordered" evidence="1">
    <location>
        <begin position="245"/>
        <end position="284"/>
    </location>
</feature>
<protein>
    <recommendedName>
        <fullName evidence="2">G-patch domain-containing protein</fullName>
    </recommendedName>
</protein>
<evidence type="ECO:0000259" key="2">
    <source>
        <dbReference type="PROSITE" id="PS50174"/>
    </source>
</evidence>
<dbReference type="EMBL" id="MU858077">
    <property type="protein sequence ID" value="KAK4215701.1"/>
    <property type="molecule type" value="Genomic_DNA"/>
</dbReference>
<dbReference type="PANTHER" id="PTHR20923:SF1">
    <property type="entry name" value="G PATCH DOMAIN AND ANKYRIN REPEAT-CONTAINING PROTEIN 1"/>
    <property type="match status" value="1"/>
</dbReference>
<organism evidence="3 4">
    <name type="scientific">Rhypophila decipiens</name>
    <dbReference type="NCBI Taxonomy" id="261697"/>
    <lineage>
        <taxon>Eukaryota</taxon>
        <taxon>Fungi</taxon>
        <taxon>Dikarya</taxon>
        <taxon>Ascomycota</taxon>
        <taxon>Pezizomycotina</taxon>
        <taxon>Sordariomycetes</taxon>
        <taxon>Sordariomycetidae</taxon>
        <taxon>Sordariales</taxon>
        <taxon>Naviculisporaceae</taxon>
        <taxon>Rhypophila</taxon>
    </lineage>
</organism>
<keyword evidence="4" id="KW-1185">Reference proteome</keyword>
<evidence type="ECO:0000313" key="4">
    <source>
        <dbReference type="Proteomes" id="UP001301769"/>
    </source>
</evidence>
<feature type="region of interest" description="Disordered" evidence="1">
    <location>
        <begin position="129"/>
        <end position="150"/>
    </location>
</feature>
<accession>A0AAN6YCU1</accession>